<dbReference type="GeneTree" id="ENSGT00940000157574"/>
<dbReference type="InterPro" id="IPR003591">
    <property type="entry name" value="Leu-rich_rpt_typical-subtyp"/>
</dbReference>
<accession>A0A3Q2YGC0</accession>
<dbReference type="PANTHER" id="PTHR46269">
    <property type="entry name" value="EPIPHYCAN-RELATED"/>
    <property type="match status" value="1"/>
</dbReference>
<keyword evidence="6 10" id="KW-0732">Signal</keyword>
<dbReference type="RefSeq" id="XP_019734798.1">
    <property type="nucleotide sequence ID" value="XM_019879239.1"/>
</dbReference>
<dbReference type="AlphaFoldDB" id="A0A3Q2YGC0"/>
<keyword evidence="9" id="KW-0325">Glycoprotein</keyword>
<proteinExistence type="inferred from homology"/>
<evidence type="ECO:0000256" key="10">
    <source>
        <dbReference type="SAM" id="SignalP"/>
    </source>
</evidence>
<dbReference type="KEGG" id="hcq:109521414"/>
<evidence type="ECO:0000256" key="3">
    <source>
        <dbReference type="ARBA" id="ARBA00022525"/>
    </source>
</evidence>
<evidence type="ECO:0000256" key="9">
    <source>
        <dbReference type="ARBA" id="ARBA00023180"/>
    </source>
</evidence>
<dbReference type="OrthoDB" id="676979at2759"/>
<dbReference type="STRING" id="109280.ENSHCOP00000016483"/>
<keyword evidence="4" id="KW-0272">Extracellular matrix</keyword>
<evidence type="ECO:0000313" key="12">
    <source>
        <dbReference type="Ensembl" id="ENSHCOP00000016483.1"/>
    </source>
</evidence>
<dbReference type="InterPro" id="IPR000372">
    <property type="entry name" value="LRRNT"/>
</dbReference>
<evidence type="ECO:0000256" key="2">
    <source>
        <dbReference type="ARBA" id="ARBA00006912"/>
    </source>
</evidence>
<organism evidence="12 13">
    <name type="scientific">Hippocampus comes</name>
    <name type="common">Tiger tail seahorse</name>
    <dbReference type="NCBI Taxonomy" id="109280"/>
    <lineage>
        <taxon>Eukaryota</taxon>
        <taxon>Metazoa</taxon>
        <taxon>Chordata</taxon>
        <taxon>Craniata</taxon>
        <taxon>Vertebrata</taxon>
        <taxon>Euteleostomi</taxon>
        <taxon>Actinopterygii</taxon>
        <taxon>Neopterygii</taxon>
        <taxon>Teleostei</taxon>
        <taxon>Neoteleostei</taxon>
        <taxon>Acanthomorphata</taxon>
        <taxon>Syngnathiaria</taxon>
        <taxon>Syngnathiformes</taxon>
        <taxon>Syngnathoidei</taxon>
        <taxon>Syngnathidae</taxon>
        <taxon>Hippocampus</taxon>
    </lineage>
</organism>
<dbReference type="GeneID" id="109521414"/>
<reference evidence="12" key="1">
    <citation type="submission" date="2025-08" db="UniProtKB">
        <authorList>
            <consortium name="Ensembl"/>
        </authorList>
    </citation>
    <scope>IDENTIFICATION</scope>
</reference>
<dbReference type="GO" id="GO:0031012">
    <property type="term" value="C:extracellular matrix"/>
    <property type="evidence" value="ECO:0007669"/>
    <property type="project" value="TreeGrafter"/>
</dbReference>
<comment type="subcellular location">
    <subcellularLocation>
        <location evidence="1">Secreted</location>
        <location evidence="1">Extracellular space</location>
        <location evidence="1">Extracellular matrix</location>
    </subcellularLocation>
</comment>
<keyword evidence="7" id="KW-0677">Repeat</keyword>
<evidence type="ECO:0000256" key="6">
    <source>
        <dbReference type="ARBA" id="ARBA00022729"/>
    </source>
</evidence>
<keyword evidence="3" id="KW-0964">Secreted</keyword>
<dbReference type="CTD" id="26254"/>
<dbReference type="SMART" id="SM00369">
    <property type="entry name" value="LRR_TYP"/>
    <property type="match status" value="3"/>
</dbReference>
<dbReference type="Proteomes" id="UP000264820">
    <property type="component" value="Unplaced"/>
</dbReference>
<evidence type="ECO:0000256" key="7">
    <source>
        <dbReference type="ARBA" id="ARBA00022737"/>
    </source>
</evidence>
<dbReference type="OMA" id="THDINYI"/>
<evidence type="ECO:0000259" key="11">
    <source>
        <dbReference type="SMART" id="SM00013"/>
    </source>
</evidence>
<sequence length="337" mass="38143">MVICKLKMRMSLASLMALVALSLAFLGPCPCLTAPLEESDDDRFDLENYDLNSVTDWGKVEPNIYGDNYDYEDLDQEIEVETFAADINRLGNQPKVNHHEVKGTVPTFTPPPVTLDFKGSGLFGPETGMGMPTCLLCVCIGGSVYCDDTGLNQIPPLPKDTRHFYGRFNSIRHIKNTDFVNLSKLQSIDLTGNQISEMDEDVFGSQQQLHDLLLAENNLQALPELPVTLKYIDLRNNRLISRGIHSESFKDMSHLEFLYLSNNNLDYIPTPLPLNLKVLHLQGNNIQSLHEDTFCDSHDRYFIRRYLEDIRLDGNPLNINLFPQAYVCLPRLPVGNH</sequence>
<dbReference type="GO" id="GO:0060348">
    <property type="term" value="P:bone development"/>
    <property type="evidence" value="ECO:0007669"/>
    <property type="project" value="TreeGrafter"/>
</dbReference>
<keyword evidence="13" id="KW-1185">Reference proteome</keyword>
<feature type="chain" id="PRO_5018549571" evidence="10">
    <location>
        <begin position="25"/>
        <end position="337"/>
    </location>
</feature>
<evidence type="ECO:0000313" key="13">
    <source>
        <dbReference type="Proteomes" id="UP000264820"/>
    </source>
</evidence>
<dbReference type="Pfam" id="PF00560">
    <property type="entry name" value="LRR_1"/>
    <property type="match status" value="1"/>
</dbReference>
<keyword evidence="8" id="KW-1015">Disulfide bond</keyword>
<dbReference type="GO" id="GO:0005615">
    <property type="term" value="C:extracellular space"/>
    <property type="evidence" value="ECO:0007669"/>
    <property type="project" value="TreeGrafter"/>
</dbReference>
<dbReference type="InterPro" id="IPR043547">
    <property type="entry name" value="Mimecan/Epiphycan/Opticin"/>
</dbReference>
<evidence type="ECO:0000256" key="5">
    <source>
        <dbReference type="ARBA" id="ARBA00022614"/>
    </source>
</evidence>
<reference evidence="12" key="2">
    <citation type="submission" date="2025-09" db="UniProtKB">
        <authorList>
            <consortium name="Ensembl"/>
        </authorList>
    </citation>
    <scope>IDENTIFICATION</scope>
</reference>
<protein>
    <submittedName>
        <fullName evidence="12">Opticin</fullName>
    </submittedName>
</protein>
<comment type="similarity">
    <text evidence="2">Belongs to the small leucine-rich proteoglycan (SLRP) family. SLRP class III subfamily.</text>
</comment>
<dbReference type="SMART" id="SM00013">
    <property type="entry name" value="LRRNT"/>
    <property type="match status" value="1"/>
</dbReference>
<evidence type="ECO:0000256" key="4">
    <source>
        <dbReference type="ARBA" id="ARBA00022530"/>
    </source>
</evidence>
<dbReference type="GO" id="GO:0061975">
    <property type="term" value="P:articular cartilage development"/>
    <property type="evidence" value="ECO:0007669"/>
    <property type="project" value="TreeGrafter"/>
</dbReference>
<dbReference type="Pfam" id="PF13855">
    <property type="entry name" value="LRR_8"/>
    <property type="match status" value="2"/>
</dbReference>
<evidence type="ECO:0000256" key="8">
    <source>
        <dbReference type="ARBA" id="ARBA00023157"/>
    </source>
</evidence>
<feature type="signal peptide" evidence="10">
    <location>
        <begin position="1"/>
        <end position="24"/>
    </location>
</feature>
<dbReference type="PANTHER" id="PTHR46269:SF4">
    <property type="entry name" value="OPTICIN"/>
    <property type="match status" value="1"/>
</dbReference>
<dbReference type="PROSITE" id="PS51450">
    <property type="entry name" value="LRR"/>
    <property type="match status" value="2"/>
</dbReference>
<keyword evidence="5" id="KW-0433">Leucine-rich repeat</keyword>
<dbReference type="InterPro" id="IPR032675">
    <property type="entry name" value="LRR_dom_sf"/>
</dbReference>
<name>A0A3Q2YGC0_HIPCM</name>
<dbReference type="InterPro" id="IPR001611">
    <property type="entry name" value="Leu-rich_rpt"/>
</dbReference>
<dbReference type="Gene3D" id="3.80.10.10">
    <property type="entry name" value="Ribonuclease Inhibitor"/>
    <property type="match status" value="2"/>
</dbReference>
<evidence type="ECO:0000256" key="1">
    <source>
        <dbReference type="ARBA" id="ARBA00004498"/>
    </source>
</evidence>
<dbReference type="Ensembl" id="ENSHCOT00000024642.1">
    <property type="protein sequence ID" value="ENSHCOP00000016483.1"/>
    <property type="gene ID" value="ENSHCOG00000020220.1"/>
</dbReference>
<dbReference type="SUPFAM" id="SSF52058">
    <property type="entry name" value="L domain-like"/>
    <property type="match status" value="1"/>
</dbReference>
<feature type="domain" description="LRRNT" evidence="11">
    <location>
        <begin position="133"/>
        <end position="163"/>
    </location>
</feature>